<protein>
    <recommendedName>
        <fullName evidence="3">VWFA domain-containing protein</fullName>
    </recommendedName>
</protein>
<accession>A0AAU9K841</accession>
<dbReference type="GO" id="GO:0005777">
    <property type="term" value="C:peroxisome"/>
    <property type="evidence" value="ECO:0007669"/>
    <property type="project" value="InterPro"/>
</dbReference>
<name>A0AAU9K841_9CILI</name>
<keyword evidence="2" id="KW-1185">Reference proteome</keyword>
<evidence type="ECO:0000313" key="2">
    <source>
        <dbReference type="Proteomes" id="UP001162131"/>
    </source>
</evidence>
<dbReference type="PANTHER" id="PTHR14918">
    <property type="entry name" value="KICSTOR COMPLEX PROTEIN SZT2"/>
    <property type="match status" value="1"/>
</dbReference>
<sequence>MLSENDSIVLSDFRVISFVERALWYWKYLCNPQSILNDSEFKYNWEVGAPILEDSIRFRYIKYRILIMIDLAPSVYAYNFALKESMGNRITTVLRSLIESIQNYSQEIDIQIELGIICVRTPNEPIHVVVQSIELRNGFNSDDIIDQFESYMEEIRNDLDINFLNGAKESEIDFASTLKWALFALDLMDQPSMPAVIYITDCTNSNLASGIYDWLVVQYCRADVALNLINLSENISPQSFQYGFTPDPTSIKLMTSISGGTWISPDDIPLKVREIFYKKLVLKSCGDVNFLNKSHSQKYYLDHYHCEVPVENLVECILREGFQIRAIQPNKLVFWFILHFNTIIEYTLNIENPRLSIIELSIICKQSLFKKLKKEEKVAAVFSKESKISLASRVLYIIQNIKENEKFVFGIFQDIEFKDQKSLYEKISKLPTSKWQKWFHFETLDVLTAKQSQDHLISYGKDKVREKIRTLGSGLFFEDTYIELIEKSGLLIIKIVWELYNKATIYFGFFGCSNSFRIEKYQLCIQNLKKSALDVYDRPLGKIVVEETYRKKNYKSRVYSLFTYRPHNKVIKSYMCGFSSQFDLLATKSAQFFLNILHTSRTKQGFIVIGCIEKDKFLLIKPYECEAENKHRIFFLQYLMYISDYSVFIEFYHEPSIANYYDESDDLLDLKNEYEINDESIYKSLLSLDSLIFQCLENKLNFCNSNDLLENNGEFKMIDFSDEDDLFCYIQAENLEKAETFEDLKIQMYEKMYEVVSSFQDTGSCSIELDFLLKHSSCWSFDYETFSVDLDINTQQYRQIFEYLYSVLLRAFGDIADYQMSQKNQCYFARYACNIGVIMWTVPEFEELLKELSCNGKMLPIYVFECLQNKIDLANFEKRRSSIVGTANNSNTVFQKTLQLIQRVYKVVLLGTYYNFLGISSVCEFQLPIIETDFTKLLSCCEQYEETLNISKLNKYRHHLLMKSSGLSVIPKDLNAGNCDNIDSKFLSFISSNFSQLHDTEYFIYRDKDQDKENKFLLQISNYKTSLLNCFETPEIILTLFSFQNSNFFQKEKAVMKLQDSPISSKQTMAQNLIKIISEKLQSLLAELTLNTLSICKEIDIDLVEEVLLQFTKTTETVRFEFIMHSIEESEEAGEMIKLELERGLVISTLSIDQYFYAAGVKSFSKLMCIDEESLIDKLFSRNEETVSIRNNEHLIAFWVIIEIKQAAGLKCSFFLPDHWTSQGLKADMVKSQLLKIFKKIEVKVYQRILLNDLGKTGKLSELLMPKDNSNSFSAENSSKDSKEWAKKRFSRFSHVKSKNPESVPVSKLKTSYKLEVQHRNNFSVSDRLSKNESVNTLTMKFSTPPFIINNRNDLYMLIQGSDIFIFRFTEKEMENDEELSPPELKRSSSFSKTKFLTLEVFGIDKPLEETISKLEQRVCEQLQQISLFKLADSLIKNQKKVMSFSDMKFIKGSELPSIAFFPIHLVSSLELFLKYIKQNLMKFLLNFQVKGLESSVFVYNYLTVVESVYIKNNANRFISRQDRELTPFLGNTFGKALGIIQISICYYDGEAIYSEKKQQSAELKVNPKITGLFWRPGGAKVKCLPYPTFPGYYLEMKLYKNGHINESAFLDFIEQHLNQSLIEYLIEDTLKSTSMKNNFLGPSYLNMFESLRQIAIEATQIINPKINISIPSFEIFTYFCSLEKIINEAAEFSLPFIYCFKIGGQIFIENSIEEIKKHWLKQFELVSIICEDLWFSAFFYSAGDEQNQFNPLKFHSEKFEEETLLRSLLLGFELSKSQFLLFSYNWNRSILAKIHSSVETHIHSINQRYRLLNNILIQKLGLHSHNLPNDFLYPENRNSPEDQISAQILRTCSIMEIKEESIAPPGNSLAEIKECRHPLSLVEDPIRKCKPNEFLFCEKFVVSKLNFGDKLGIRIQDVYEWNDAKFVREMRKRGHLLCARKVPFIVQSWKIQTTQYQLMKSNIKIDKIIRKILKTISVEISGPLKLKQIPYRQYSGHRKHSCDNSFDAEYELTRSYSEEEALPDKIKPINLFLKKLGKQSVFLVELGYEKGFILSRAYSLDNENNFDQYLVENQDIKAKSTAHALTKSSLDLPTLAYDQYIKHTCEFLLAPEKYPWINILGTLTDFIHFYKSHPPKAKSWIYSSYVYIDLGNLEGGSAEEIYNYIANNHEAYSLNTPKHSHRPHPIFKVTKLPNKSNLWSGSLSPIKGRTANFNQPQPNENKGKNNVRAFVYSLIASTKETHLGTIRLEEGKNTNNIMSIRYYIINYTMYEEQSGESLKMIIKKTEKSLVETIKLAKLHSRRDKLWQKLKNLSKSDTFSDNELNELLSLSIIEPLEEIDQRIKSLCSLTDAFTQNYFNYLIRIYQERCKMIKKPSHIDLCVFSNPSIFICLNLNCAAKKMSMKLVRRISDSNLEEEEDELLSDLINKSLHWLWYRMSTSN</sequence>
<evidence type="ECO:0000313" key="1">
    <source>
        <dbReference type="EMBL" id="CAG9333104.1"/>
    </source>
</evidence>
<dbReference type="InterPro" id="IPR033228">
    <property type="entry name" value="SZT2"/>
</dbReference>
<proteinExistence type="predicted"/>
<organism evidence="1 2">
    <name type="scientific">Blepharisma stoltei</name>
    <dbReference type="NCBI Taxonomy" id="1481888"/>
    <lineage>
        <taxon>Eukaryota</taxon>
        <taxon>Sar</taxon>
        <taxon>Alveolata</taxon>
        <taxon>Ciliophora</taxon>
        <taxon>Postciliodesmatophora</taxon>
        <taxon>Heterotrichea</taxon>
        <taxon>Heterotrichida</taxon>
        <taxon>Blepharismidae</taxon>
        <taxon>Blepharisma</taxon>
    </lineage>
</organism>
<dbReference type="Proteomes" id="UP001162131">
    <property type="component" value="Unassembled WGS sequence"/>
</dbReference>
<evidence type="ECO:0008006" key="3">
    <source>
        <dbReference type="Google" id="ProtNLM"/>
    </source>
</evidence>
<dbReference type="PANTHER" id="PTHR14918:SF3">
    <property type="entry name" value="KICSTOR COMPLEX PROTEIN SZT2"/>
    <property type="match status" value="1"/>
</dbReference>
<dbReference type="EMBL" id="CAJZBQ010000056">
    <property type="protein sequence ID" value="CAG9333104.1"/>
    <property type="molecule type" value="Genomic_DNA"/>
</dbReference>
<reference evidence="1" key="1">
    <citation type="submission" date="2021-09" db="EMBL/GenBank/DDBJ databases">
        <authorList>
            <consortium name="AG Swart"/>
            <person name="Singh M."/>
            <person name="Singh A."/>
            <person name="Seah K."/>
            <person name="Emmerich C."/>
        </authorList>
    </citation>
    <scope>NUCLEOTIDE SEQUENCE</scope>
    <source>
        <strain evidence="1">ATCC30299</strain>
    </source>
</reference>
<comment type="caution">
    <text evidence="1">The sequence shown here is derived from an EMBL/GenBank/DDBJ whole genome shotgun (WGS) entry which is preliminary data.</text>
</comment>
<gene>
    <name evidence="1" type="ORF">BSTOLATCC_MIC57924</name>
</gene>